<dbReference type="EMBL" id="CP003002">
    <property type="protein sequence ID" value="AEO54236.1"/>
    <property type="molecule type" value="Genomic_DNA"/>
</dbReference>
<dbReference type="VEuPathDB" id="FungiDB:MYCTH_2296591"/>
<feature type="region of interest" description="Disordered" evidence="1">
    <location>
        <begin position="1"/>
        <end position="98"/>
    </location>
</feature>
<reference evidence="2 3" key="1">
    <citation type="journal article" date="2011" name="Nat. Biotechnol.">
        <title>Comparative genomic analysis of the thermophilic biomass-degrading fungi Myceliophthora thermophila and Thielavia terrestris.</title>
        <authorList>
            <person name="Berka R.M."/>
            <person name="Grigoriev I.V."/>
            <person name="Otillar R."/>
            <person name="Salamov A."/>
            <person name="Grimwood J."/>
            <person name="Reid I."/>
            <person name="Ishmael N."/>
            <person name="John T."/>
            <person name="Darmond C."/>
            <person name="Moisan M.-C."/>
            <person name="Henrissat B."/>
            <person name="Coutinho P.M."/>
            <person name="Lombard V."/>
            <person name="Natvig D.O."/>
            <person name="Lindquist E."/>
            <person name="Schmutz J."/>
            <person name="Lucas S."/>
            <person name="Harris P."/>
            <person name="Powlowski J."/>
            <person name="Bellemare A."/>
            <person name="Taylor D."/>
            <person name="Butler G."/>
            <person name="de Vries R.P."/>
            <person name="Allijn I.E."/>
            <person name="van den Brink J."/>
            <person name="Ushinsky S."/>
            <person name="Storms R."/>
            <person name="Powell A.J."/>
            <person name="Paulsen I.T."/>
            <person name="Elbourne L.D.H."/>
            <person name="Baker S.E."/>
            <person name="Magnuson J."/>
            <person name="LaBoissiere S."/>
            <person name="Clutterbuck A.J."/>
            <person name="Martinez D."/>
            <person name="Wogulis M."/>
            <person name="de Leon A.L."/>
            <person name="Rey M.W."/>
            <person name="Tsang A."/>
        </authorList>
    </citation>
    <scope>NUCLEOTIDE SEQUENCE [LARGE SCALE GENOMIC DNA]</scope>
    <source>
        <strain evidence="3">ATCC 42464 / BCRC 31852 / DSM 1799</strain>
    </source>
</reference>
<gene>
    <name evidence="2" type="ORF">MYCTH_2296591</name>
</gene>
<evidence type="ECO:0000256" key="1">
    <source>
        <dbReference type="SAM" id="MobiDB-lite"/>
    </source>
</evidence>
<feature type="compositionally biased region" description="Basic and acidic residues" evidence="1">
    <location>
        <begin position="1"/>
        <end position="25"/>
    </location>
</feature>
<evidence type="ECO:0000313" key="2">
    <source>
        <dbReference type="EMBL" id="AEO54236.1"/>
    </source>
</evidence>
<dbReference type="AlphaFoldDB" id="G2Q2B1"/>
<dbReference type="RefSeq" id="XP_003659481.1">
    <property type="nucleotide sequence ID" value="XM_003659433.1"/>
</dbReference>
<dbReference type="eggNOG" id="ENOG502T2AW">
    <property type="taxonomic scope" value="Eukaryota"/>
</dbReference>
<protein>
    <submittedName>
        <fullName evidence="2">Uncharacterized protein</fullName>
    </submittedName>
</protein>
<dbReference type="Proteomes" id="UP000007322">
    <property type="component" value="Chromosome 1"/>
</dbReference>
<dbReference type="STRING" id="573729.G2Q2B1"/>
<evidence type="ECO:0000313" key="3">
    <source>
        <dbReference type="Proteomes" id="UP000007322"/>
    </source>
</evidence>
<accession>G2Q2B1</accession>
<feature type="compositionally biased region" description="Low complexity" evidence="1">
    <location>
        <begin position="38"/>
        <end position="53"/>
    </location>
</feature>
<proteinExistence type="predicted"/>
<dbReference type="GeneID" id="11512988"/>
<dbReference type="KEGG" id="mtm:MYCTH_2296591"/>
<sequence length="317" mass="33276">MGGEAAKNDFKGKGKATAADHDEASSHGPAEPTASGPSLSRMAQSAASLLLSGPLGGGPDAEKGDSSRVGEALVRVGESSVRLRPNGPGGASMRTGQVQEHIAQEEASFAAFLDSGSAPKLSEPGGMEEAWQSAVPRAAAAQVTRPMDSVPLSVADQEARDGADVVALLSRDGDFDSVFEHVDEPPSASDLSALRQALFGDGADSGNSSPIAWDNVLNFIPEYLRTPTISAPGIEPDGQLSAHLGTVAPDEAWQTWISQWSRVLTSYQDEVWGDLSALVDEARTEIRRMEEVKPGEKPPVPTALLRLRAILGHLREP</sequence>
<keyword evidence="3" id="KW-1185">Reference proteome</keyword>
<dbReference type="OMA" id="PIAWDHA"/>
<dbReference type="HOGENOM" id="CLU_049645_0_0_1"/>
<organism evidence="2 3">
    <name type="scientific">Thermothelomyces thermophilus (strain ATCC 42464 / BCRC 31852 / DSM 1799)</name>
    <name type="common">Sporotrichum thermophile</name>
    <dbReference type="NCBI Taxonomy" id="573729"/>
    <lineage>
        <taxon>Eukaryota</taxon>
        <taxon>Fungi</taxon>
        <taxon>Dikarya</taxon>
        <taxon>Ascomycota</taxon>
        <taxon>Pezizomycotina</taxon>
        <taxon>Sordariomycetes</taxon>
        <taxon>Sordariomycetidae</taxon>
        <taxon>Sordariales</taxon>
        <taxon>Chaetomiaceae</taxon>
        <taxon>Thermothelomyces</taxon>
    </lineage>
</organism>
<dbReference type="InParanoid" id="G2Q2B1"/>
<dbReference type="OrthoDB" id="5337545at2759"/>
<name>G2Q2B1_THET4</name>